<evidence type="ECO:0000256" key="2">
    <source>
        <dbReference type="ARBA" id="ARBA00022737"/>
    </source>
</evidence>
<feature type="repeat" description="HEAT" evidence="4">
    <location>
        <begin position="96"/>
        <end position="134"/>
    </location>
</feature>
<dbReference type="Ensembl" id="ENSACLT00000070789.1">
    <property type="protein sequence ID" value="ENSACLP00000052835.1"/>
    <property type="gene ID" value="ENSACLG00000016638.2"/>
</dbReference>
<dbReference type="Pfam" id="PF08623">
    <property type="entry name" value="TIP120"/>
    <property type="match status" value="1"/>
</dbReference>
<feature type="domain" description="TATA-binding protein interacting (TIP20)" evidence="5">
    <location>
        <begin position="1064"/>
        <end position="1227"/>
    </location>
</feature>
<dbReference type="Proteomes" id="UP000265100">
    <property type="component" value="Chromosome 5"/>
</dbReference>
<evidence type="ECO:0000256" key="3">
    <source>
        <dbReference type="ARBA" id="ARBA00022786"/>
    </source>
</evidence>
<dbReference type="GO" id="GO:0010265">
    <property type="term" value="P:SCF complex assembly"/>
    <property type="evidence" value="ECO:0007669"/>
    <property type="project" value="InterPro"/>
</dbReference>
<evidence type="ECO:0000313" key="6">
    <source>
        <dbReference type="Ensembl" id="ENSACLP00000052835.1"/>
    </source>
</evidence>
<keyword evidence="3" id="KW-0833">Ubl conjugation pathway</keyword>
<dbReference type="PANTHER" id="PTHR12696">
    <property type="entry name" value="TIP120"/>
    <property type="match status" value="1"/>
</dbReference>
<keyword evidence="7" id="KW-1185">Reference proteome</keyword>
<dbReference type="InterPro" id="IPR021133">
    <property type="entry name" value="HEAT_type_2"/>
</dbReference>
<reference evidence="6" key="3">
    <citation type="submission" date="2025-09" db="UniProtKB">
        <authorList>
            <consortium name="Ensembl"/>
        </authorList>
    </citation>
    <scope>IDENTIFICATION</scope>
</reference>
<dbReference type="InterPro" id="IPR016024">
    <property type="entry name" value="ARM-type_fold"/>
</dbReference>
<dbReference type="AlphaFoldDB" id="A0AAX7T988"/>
<protein>
    <recommendedName>
        <fullName evidence="5">TATA-binding protein interacting (TIP20) domain-containing protein</fullName>
    </recommendedName>
</protein>
<comment type="similarity">
    <text evidence="1">Belongs to the CAND family.</text>
</comment>
<keyword evidence="2" id="KW-0677">Repeat</keyword>
<accession>A0AAX7T988</accession>
<sequence length="1256" mass="138376">MKNTVNPNCAACVTSPCCRLKSGGQFSEFTVGKKLFLSLSDSLNSGKMSSVSYHISNLLEKMTSTDKDFRFMATNDLMLELQKDSIKLDEDSERRVVTMLLKLLEDKNGEVQNLAVKCLAPLVSKVKEPQVETMVDVLCSNMTSDKEQLRDISSMGLKTVIAELPLTSSGLTLTGSVCKKITSQLIGAMGKHDDVSVQLEALDILSDMLGRLSGALVSFHSSLLSSLLPQLTSPRMAVRKRSILALGHLVPCCSPALFSQLTEHLMKELAKGPPTSMTRTYIQCLATISRQGGHRVGEHLEKLIPMVVKFTGVEDDELREYCFQAFEAFIRRCPKEMSPHIATVTQLCLKYMTFDPNYNYDDNEEEDEDRMDIDDELEEESDDEYSDDDDMSWKVRRSSIKCLEALISTRLDLLLSFYSSICPALLARFKEREENVRADVFTAFSTLLRQTRVASSRHSLIVSGSDPGVRREEEPAVALLKKQVPATVKALHRQLKEKSIKFRQGCFCLLTELAHTVPGALEEHIPALIPGIVFSLTDKSTLSTMRIDALSFFNVLLLSHPPQAFQPHMQVLLPPVIACIEDTFYKITSEALLVIQHLVKVMRPQGQAGGFDPKPFVKEVFSVTMKRLKATDIDQEVKERAISCMGHIVCHLGDHLRAEVQAVLAIFLERLKNEITRLTAVRTITLIAASPLKIDMSPILPEALSVLGSFLRKNQRALKLGTLACLTALVTHHAASIKPAALEPVLSELPTLVDESDMHVSQVSITLLTGMAKAYPSTLAKISSSVLPGVFRLIHSPLLQGSTLEAILEYLQALVLSKTSNLSYSQLLKSLMEPFHRSQSSADGSIVHRQSYHSVAHCVAALSSASPKETPGTVAGFIQQVKNPGSPEAARVLALLCLGEVGRKGSLGGSKEVQGVILEAFSSTSEEVKTAASCALGSMAVGCLSDYLPFLLKEISAQPRRQYLLLHSLKEVISVCPASSLSPHVESVWALLFQNCECQEEGTRNLVAECLGKLTLVNPAALLPRLKQQLKTGDFLKTLQDEDINVRRIALVMFNSAAHNKPSLIRGLLGRVLPHLYKETQIRKDLIREVEMGPFKHTVDDGLDVRKAAFECMYSLLDSCLEGLDILQFLDHVEEGLKDHYDIRMLTFLMLARLVSLCPAAVLQRLDRLVEPLKATVTTKVKAGSVKQEFEKQEELRRSAMRAVAALLAVPEVERSPSMAEFANQIKTSTDMASIYQSIKGGEGGGIGATESMDMS</sequence>
<gene>
    <name evidence="6" type="primary">CAND1</name>
</gene>
<dbReference type="InterPro" id="IPR039852">
    <property type="entry name" value="CAND1/CAND2"/>
</dbReference>
<dbReference type="Pfam" id="PF25782">
    <property type="entry name" value="TPR_CAND1"/>
    <property type="match status" value="1"/>
</dbReference>
<dbReference type="InterPro" id="IPR013932">
    <property type="entry name" value="TATA-bd_TIP120"/>
</dbReference>
<dbReference type="InterPro" id="IPR011989">
    <property type="entry name" value="ARM-like"/>
</dbReference>
<evidence type="ECO:0000313" key="7">
    <source>
        <dbReference type="Proteomes" id="UP000265100"/>
    </source>
</evidence>
<dbReference type="Gene3D" id="1.25.10.10">
    <property type="entry name" value="Leucine-rich Repeat Variant"/>
    <property type="match status" value="1"/>
</dbReference>
<evidence type="ECO:0000259" key="5">
    <source>
        <dbReference type="Pfam" id="PF08623"/>
    </source>
</evidence>
<reference evidence="6" key="2">
    <citation type="submission" date="2025-08" db="UniProtKB">
        <authorList>
            <consortium name="Ensembl"/>
        </authorList>
    </citation>
    <scope>IDENTIFICATION</scope>
</reference>
<evidence type="ECO:0000256" key="4">
    <source>
        <dbReference type="PROSITE-ProRule" id="PRU00103"/>
    </source>
</evidence>
<dbReference type="PROSITE" id="PS50077">
    <property type="entry name" value="HEAT_REPEAT"/>
    <property type="match status" value="1"/>
</dbReference>
<organism evidence="6 7">
    <name type="scientific">Astatotilapia calliptera</name>
    <name type="common">Eastern happy</name>
    <name type="synonym">Chromis callipterus</name>
    <dbReference type="NCBI Taxonomy" id="8154"/>
    <lineage>
        <taxon>Eukaryota</taxon>
        <taxon>Metazoa</taxon>
        <taxon>Chordata</taxon>
        <taxon>Craniata</taxon>
        <taxon>Vertebrata</taxon>
        <taxon>Euteleostomi</taxon>
        <taxon>Actinopterygii</taxon>
        <taxon>Neopterygii</taxon>
        <taxon>Teleostei</taxon>
        <taxon>Neoteleostei</taxon>
        <taxon>Acanthomorphata</taxon>
        <taxon>Ovalentaria</taxon>
        <taxon>Cichlomorphae</taxon>
        <taxon>Cichliformes</taxon>
        <taxon>Cichlidae</taxon>
        <taxon>African cichlids</taxon>
        <taxon>Pseudocrenilabrinae</taxon>
        <taxon>Haplochromini</taxon>
        <taxon>Astatotilapia</taxon>
    </lineage>
</organism>
<dbReference type="SUPFAM" id="SSF48371">
    <property type="entry name" value="ARM repeat"/>
    <property type="match status" value="1"/>
</dbReference>
<reference evidence="6" key="1">
    <citation type="submission" date="2018-05" db="EMBL/GenBank/DDBJ databases">
        <authorList>
            <person name="Datahose"/>
        </authorList>
    </citation>
    <scope>NUCLEOTIDE SEQUENCE</scope>
</reference>
<proteinExistence type="inferred from homology"/>
<dbReference type="GeneTree" id="ENSGT00390000017740"/>
<evidence type="ECO:0000256" key="1">
    <source>
        <dbReference type="ARBA" id="ARBA00007657"/>
    </source>
</evidence>
<name>A0AAX7T988_ASTCA</name>